<dbReference type="GO" id="GO:0009982">
    <property type="term" value="F:pseudouridine synthase activity"/>
    <property type="evidence" value="ECO:0007669"/>
    <property type="project" value="InterPro"/>
</dbReference>
<evidence type="ECO:0000259" key="5">
    <source>
        <dbReference type="Pfam" id="PF00849"/>
    </source>
</evidence>
<dbReference type="EMBL" id="QDDR01000019">
    <property type="protein sequence ID" value="PVE45026.1"/>
    <property type="molecule type" value="Genomic_DNA"/>
</dbReference>
<gene>
    <name evidence="6" type="ORF">DDE23_23745</name>
</gene>
<dbReference type="InterPro" id="IPR020103">
    <property type="entry name" value="PsdUridine_synth_cat_dom_sf"/>
</dbReference>
<organism evidence="6 7">
    <name type="scientific">Pararhodobacter aggregans</name>
    <dbReference type="NCBI Taxonomy" id="404875"/>
    <lineage>
        <taxon>Bacteria</taxon>
        <taxon>Pseudomonadati</taxon>
        <taxon>Pseudomonadota</taxon>
        <taxon>Alphaproteobacteria</taxon>
        <taxon>Rhodobacterales</taxon>
        <taxon>Paracoccaceae</taxon>
        <taxon>Pararhodobacter</taxon>
    </lineage>
</organism>
<dbReference type="GO" id="GO:0006364">
    <property type="term" value="P:rRNA processing"/>
    <property type="evidence" value="ECO:0007669"/>
    <property type="project" value="UniProtKB-ARBA"/>
</dbReference>
<evidence type="ECO:0000256" key="2">
    <source>
        <dbReference type="ARBA" id="ARBA00023235"/>
    </source>
</evidence>
<dbReference type="InterPro" id="IPR020094">
    <property type="entry name" value="TruA/RsuA/RluB/E/F_N"/>
</dbReference>
<evidence type="ECO:0000313" key="6">
    <source>
        <dbReference type="EMBL" id="PVE45026.1"/>
    </source>
</evidence>
<dbReference type="EC" id="5.4.99.-" evidence="3"/>
<dbReference type="Gene3D" id="3.30.70.580">
    <property type="entry name" value="Pseudouridine synthase I, catalytic domain, N-terminal subdomain"/>
    <property type="match status" value="1"/>
</dbReference>
<dbReference type="PANTHER" id="PTHR47683">
    <property type="entry name" value="PSEUDOURIDINE SYNTHASE FAMILY PROTEIN-RELATED"/>
    <property type="match status" value="1"/>
</dbReference>
<dbReference type="PANTHER" id="PTHR47683:SF2">
    <property type="entry name" value="RNA-BINDING S4 DOMAIN-CONTAINING PROTEIN"/>
    <property type="match status" value="1"/>
</dbReference>
<sequence>MSRPRPRRNGDTGPTRLIAFHKPPGILSQWSGDPNWPGLSSLLSLPGFYPAGRLDRDSEGLLLLTNDGGLQARLTDPAFHLPKTYVALVEGTPGPEALEALRRGVTLTDGPTRPAGVRLIPPPGWRPAVGELPGQWLELTITEGRNRQVRRMGQHIGHKVLRLIRWSIGPHTLAGLAPGQTRELNPPGPPPPQPPA</sequence>
<dbReference type="OrthoDB" id="9807213at2"/>
<dbReference type="InterPro" id="IPR050343">
    <property type="entry name" value="RsuA_PseudoU_synthase"/>
</dbReference>
<dbReference type="GO" id="GO:0003723">
    <property type="term" value="F:RNA binding"/>
    <property type="evidence" value="ECO:0007669"/>
    <property type="project" value="InterPro"/>
</dbReference>
<dbReference type="AlphaFoldDB" id="A0A2T7UK40"/>
<evidence type="ECO:0000313" key="7">
    <source>
        <dbReference type="Proteomes" id="UP000244810"/>
    </source>
</evidence>
<accession>A0A2T7UK40</accession>
<evidence type="ECO:0000256" key="4">
    <source>
        <dbReference type="SAM" id="MobiDB-lite"/>
    </source>
</evidence>
<name>A0A2T7UK40_9RHOB</name>
<dbReference type="GO" id="GO:0140098">
    <property type="term" value="F:catalytic activity, acting on RNA"/>
    <property type="evidence" value="ECO:0007669"/>
    <property type="project" value="UniProtKB-ARBA"/>
</dbReference>
<evidence type="ECO:0000256" key="1">
    <source>
        <dbReference type="ARBA" id="ARBA00008348"/>
    </source>
</evidence>
<dbReference type="SUPFAM" id="SSF55120">
    <property type="entry name" value="Pseudouridine synthase"/>
    <property type="match status" value="1"/>
</dbReference>
<dbReference type="Pfam" id="PF00849">
    <property type="entry name" value="PseudoU_synth_2"/>
    <property type="match status" value="1"/>
</dbReference>
<feature type="compositionally biased region" description="Pro residues" evidence="4">
    <location>
        <begin position="186"/>
        <end position="196"/>
    </location>
</feature>
<evidence type="ECO:0000256" key="3">
    <source>
        <dbReference type="RuleBase" id="RU003887"/>
    </source>
</evidence>
<dbReference type="Proteomes" id="UP000244810">
    <property type="component" value="Unassembled WGS sequence"/>
</dbReference>
<keyword evidence="7" id="KW-1185">Reference proteome</keyword>
<proteinExistence type="inferred from homology"/>
<protein>
    <recommendedName>
        <fullName evidence="3">Pseudouridine synthase</fullName>
        <ecNumber evidence="3">5.4.99.-</ecNumber>
    </recommendedName>
</protein>
<reference evidence="6 7" key="1">
    <citation type="journal article" date="2011" name="Syst. Appl. Microbiol.">
        <title>Defluviimonas denitrificans gen. nov., sp. nov., and Pararhodobacter aggregans gen. nov., sp. nov., non-phototrophic Rhodobacteraceae from the biofilter of a marine aquaculture.</title>
        <authorList>
            <person name="Foesel B.U."/>
            <person name="Drake H.L."/>
            <person name="Schramm A."/>
        </authorList>
    </citation>
    <scope>NUCLEOTIDE SEQUENCE [LARGE SCALE GENOMIC DNA]</scope>
    <source>
        <strain evidence="6 7">D1-19</strain>
    </source>
</reference>
<dbReference type="RefSeq" id="WP_107754974.1">
    <property type="nucleotide sequence ID" value="NZ_QBKF01000019.1"/>
</dbReference>
<dbReference type="InterPro" id="IPR042092">
    <property type="entry name" value="PsdUridine_s_RsuA/RluB/E/F_cat"/>
</dbReference>
<comment type="similarity">
    <text evidence="1 3">Belongs to the pseudouridine synthase RsuA family.</text>
</comment>
<dbReference type="InterPro" id="IPR018496">
    <property type="entry name" value="PsdUridine_synth_RsuA/RluB_CS"/>
</dbReference>
<dbReference type="PROSITE" id="PS01149">
    <property type="entry name" value="PSI_RSU"/>
    <property type="match status" value="1"/>
</dbReference>
<comment type="caution">
    <text evidence="6">The sequence shown here is derived from an EMBL/GenBank/DDBJ whole genome shotgun (WGS) entry which is preliminary data.</text>
</comment>
<dbReference type="NCBIfam" id="TIGR00093">
    <property type="entry name" value="pseudouridine synthase"/>
    <property type="match status" value="1"/>
</dbReference>
<dbReference type="GO" id="GO:0001522">
    <property type="term" value="P:pseudouridine synthesis"/>
    <property type="evidence" value="ECO:0007669"/>
    <property type="project" value="InterPro"/>
</dbReference>
<feature type="domain" description="Pseudouridine synthase RsuA/RluA-like" evidence="5">
    <location>
        <begin position="17"/>
        <end position="154"/>
    </location>
</feature>
<feature type="region of interest" description="Disordered" evidence="4">
    <location>
        <begin position="174"/>
        <end position="196"/>
    </location>
</feature>
<keyword evidence="2 3" id="KW-0413">Isomerase</keyword>
<dbReference type="Gene3D" id="3.30.70.1560">
    <property type="entry name" value="Alpha-L RNA-binding motif"/>
    <property type="match status" value="1"/>
</dbReference>
<dbReference type="InterPro" id="IPR000748">
    <property type="entry name" value="PsdUridine_synth_RsuA/RluB/E/F"/>
</dbReference>
<dbReference type="InterPro" id="IPR006145">
    <property type="entry name" value="PsdUridine_synth_RsuA/RluA"/>
</dbReference>